<name>V8QSW2_9BURK</name>
<protein>
    <submittedName>
        <fullName evidence="4">MmgE/PrpD family protein</fullName>
    </submittedName>
</protein>
<evidence type="ECO:0000313" key="5">
    <source>
        <dbReference type="Proteomes" id="UP000018733"/>
    </source>
</evidence>
<dbReference type="InterPro" id="IPR045336">
    <property type="entry name" value="MmgE_PrpD_N"/>
</dbReference>
<evidence type="ECO:0000313" key="4">
    <source>
        <dbReference type="EMBL" id="ETF02732.1"/>
    </source>
</evidence>
<dbReference type="Gene3D" id="3.30.1330.120">
    <property type="entry name" value="2-methylcitrate dehydratase PrpD"/>
    <property type="match status" value="1"/>
</dbReference>
<dbReference type="InterPro" id="IPR005656">
    <property type="entry name" value="MmgE_PrpD"/>
</dbReference>
<proteinExistence type="inferred from homology"/>
<dbReference type="EMBL" id="AYXT01000009">
    <property type="protein sequence ID" value="ETF02732.1"/>
    <property type="molecule type" value="Genomic_DNA"/>
</dbReference>
<evidence type="ECO:0000259" key="3">
    <source>
        <dbReference type="Pfam" id="PF19305"/>
    </source>
</evidence>
<dbReference type="HOGENOM" id="CLU_026574_2_0_4"/>
<dbReference type="Pfam" id="PF03972">
    <property type="entry name" value="MmgE_PrpD_N"/>
    <property type="match status" value="1"/>
</dbReference>
<dbReference type="InterPro" id="IPR036148">
    <property type="entry name" value="MmgE/PrpD_sf"/>
</dbReference>
<dbReference type="PANTHER" id="PTHR16943">
    <property type="entry name" value="2-METHYLCITRATE DEHYDRATASE-RELATED"/>
    <property type="match status" value="1"/>
</dbReference>
<dbReference type="RefSeq" id="WP_024004529.1">
    <property type="nucleotide sequence ID" value="NZ_KI650979.1"/>
</dbReference>
<dbReference type="Pfam" id="PF19305">
    <property type="entry name" value="MmgE_PrpD_C"/>
    <property type="match status" value="1"/>
</dbReference>
<dbReference type="SUPFAM" id="SSF103378">
    <property type="entry name" value="2-methylcitrate dehydratase PrpD"/>
    <property type="match status" value="1"/>
</dbReference>
<sequence length="458" mass="49374">MSDSKPDRYITRMLAEWACETDVSMQPEDVLAIARHSLLDWVTMVLAGSHDPAIARLRRYLDEENGAAGPATLLAGGARVSSTHAALINGTAGHVLDFDDAHLPSRVHPSVPLWPAILAFGESNGVSGEKALAAFVVGVEVQTRLAALMGESHYKLGWHNTATLGSFGATAAVGWLRGLTPLQMRHAFGIAASQAGGLRAAFGTSCKPLHAGRAASLGLFASGLAAQSFDAEPSIFDVDGGFPDLYADQTFPDAVAQEEGHWDIRNVIFKYHASCYGTQAPIEAALQLGKPSLESVGSVRVGIENQYLSVCNIQTPETAAQARFSIRHMVALALHGADTASQQAFSHECLADQQIAAWRERITVQGDAALGRANACIEIAFTNGSTERITVDASRPESDLERQRQRLCAKSRALLQDRYAADSLDGLHGFILNLDNVADMRTWMDDFRAWERNSRLIQ</sequence>
<accession>V8QSW2</accession>
<dbReference type="STRING" id="1424334.W822_07755"/>
<comment type="similarity">
    <text evidence="1">Belongs to the PrpD family.</text>
</comment>
<evidence type="ECO:0000259" key="2">
    <source>
        <dbReference type="Pfam" id="PF03972"/>
    </source>
</evidence>
<dbReference type="PATRIC" id="fig|1424334.3.peg.1551"/>
<feature type="domain" description="MmgE/PrpD N-terminal" evidence="2">
    <location>
        <begin position="13"/>
        <end position="249"/>
    </location>
</feature>
<feature type="domain" description="MmgE/PrpD C-terminal" evidence="3">
    <location>
        <begin position="272"/>
        <end position="421"/>
    </location>
</feature>
<dbReference type="GO" id="GO:0016829">
    <property type="term" value="F:lyase activity"/>
    <property type="evidence" value="ECO:0007669"/>
    <property type="project" value="InterPro"/>
</dbReference>
<dbReference type="InterPro" id="IPR045337">
    <property type="entry name" value="MmgE_PrpD_C"/>
</dbReference>
<dbReference type="AlphaFoldDB" id="V8QSW2"/>
<dbReference type="InterPro" id="IPR042183">
    <property type="entry name" value="MmgE/PrpD_sf_1"/>
</dbReference>
<dbReference type="PANTHER" id="PTHR16943:SF8">
    <property type="entry name" value="2-METHYLCITRATE DEHYDRATASE"/>
    <property type="match status" value="1"/>
</dbReference>
<reference evidence="4 5" key="1">
    <citation type="journal article" date="2014" name="Genome Announc.">
        <title>Draft Genome Sequence of Advenella kashmirensis Strain W13003, a Polycyclic Aromatic Hydrocarbon-Degrading Bacterium.</title>
        <authorList>
            <person name="Wang X."/>
            <person name="Jin D."/>
            <person name="Zhou L."/>
            <person name="Wu L."/>
            <person name="An W."/>
            <person name="Zhao L."/>
        </authorList>
    </citation>
    <scope>NUCLEOTIDE SEQUENCE [LARGE SCALE GENOMIC DNA]</scope>
    <source>
        <strain evidence="4 5">W13003</strain>
    </source>
</reference>
<dbReference type="Proteomes" id="UP000018733">
    <property type="component" value="Unassembled WGS sequence"/>
</dbReference>
<dbReference type="OrthoDB" id="9797528at2"/>
<comment type="caution">
    <text evidence="4">The sequence shown here is derived from an EMBL/GenBank/DDBJ whole genome shotgun (WGS) entry which is preliminary data.</text>
</comment>
<dbReference type="InterPro" id="IPR042188">
    <property type="entry name" value="MmgE/PrpD_sf_2"/>
</dbReference>
<evidence type="ECO:0000256" key="1">
    <source>
        <dbReference type="ARBA" id="ARBA00006174"/>
    </source>
</evidence>
<organism evidence="4 5">
    <name type="scientific">Advenella kashmirensis W13003</name>
    <dbReference type="NCBI Taxonomy" id="1424334"/>
    <lineage>
        <taxon>Bacteria</taxon>
        <taxon>Pseudomonadati</taxon>
        <taxon>Pseudomonadota</taxon>
        <taxon>Betaproteobacteria</taxon>
        <taxon>Burkholderiales</taxon>
        <taxon>Alcaligenaceae</taxon>
    </lineage>
</organism>
<dbReference type="eggNOG" id="COG2079">
    <property type="taxonomic scope" value="Bacteria"/>
</dbReference>
<dbReference type="Gene3D" id="1.10.4100.10">
    <property type="entry name" value="2-methylcitrate dehydratase PrpD"/>
    <property type="match status" value="1"/>
</dbReference>
<gene>
    <name evidence="4" type="ORF">W822_07755</name>
</gene>
<keyword evidence="5" id="KW-1185">Reference proteome</keyword>